<evidence type="ECO:0008006" key="3">
    <source>
        <dbReference type="Google" id="ProtNLM"/>
    </source>
</evidence>
<evidence type="ECO:0000313" key="2">
    <source>
        <dbReference type="Proteomes" id="UP001214250"/>
    </source>
</evidence>
<accession>A0ABY7VWY0</accession>
<dbReference type="EMBL" id="CP117812">
    <property type="protein sequence ID" value="WDE98733.1"/>
    <property type="molecule type" value="Genomic_DNA"/>
</dbReference>
<gene>
    <name evidence="1" type="ORF">PQO03_12895</name>
</gene>
<organism evidence="1 2">
    <name type="scientific">Lentisphaera profundi</name>
    <dbReference type="NCBI Taxonomy" id="1658616"/>
    <lineage>
        <taxon>Bacteria</taxon>
        <taxon>Pseudomonadati</taxon>
        <taxon>Lentisphaerota</taxon>
        <taxon>Lentisphaeria</taxon>
        <taxon>Lentisphaerales</taxon>
        <taxon>Lentisphaeraceae</taxon>
        <taxon>Lentisphaera</taxon>
    </lineage>
</organism>
<evidence type="ECO:0000313" key="1">
    <source>
        <dbReference type="EMBL" id="WDE98733.1"/>
    </source>
</evidence>
<proteinExistence type="predicted"/>
<protein>
    <recommendedName>
        <fullName evidence="3">PpiC domain-containing protein</fullName>
    </recommendedName>
</protein>
<dbReference type="RefSeq" id="WP_274153602.1">
    <property type="nucleotide sequence ID" value="NZ_CP117812.1"/>
</dbReference>
<sequence length="320" mass="36919">MYKIILKSSIRFLIFFSTLNISLLPAQEKTIDLKDLNTSLLPAICAHYDGKDYTKTDCLNILRQYLLYYSGATSDANTVEKFTHSALTQYFSFQALFELSRNAGFSADIDEAKKFYENYSSRQNPSKLIEELSLLKLSKQEIVRSIYEKQTIQNYRKELFKSELVGEAEAMLYYYDNPQTFTQEPGITCHVFQLDSPLSTPSLQRVNQLIRQGLEASKALKQQNGKFKTLADQFVGDISHKKSELSTLSKAPLQQFYLIKNPAGHLLYFPFKRIEQSQIAFELLKEKIINSIKSHRVNKHLSKEISQQLNLNSYQLFIDP</sequence>
<name>A0ABY7VWY0_9BACT</name>
<dbReference type="Proteomes" id="UP001214250">
    <property type="component" value="Chromosome 2"/>
</dbReference>
<keyword evidence="2" id="KW-1185">Reference proteome</keyword>
<reference evidence="1 2" key="1">
    <citation type="submission" date="2023-02" db="EMBL/GenBank/DDBJ databases">
        <title>Genome sequence of Lentisphaera profundi SAORIC-696.</title>
        <authorList>
            <person name="Kim e."/>
            <person name="Cho J.-C."/>
            <person name="Choi A."/>
            <person name="Kang I."/>
        </authorList>
    </citation>
    <scope>NUCLEOTIDE SEQUENCE [LARGE SCALE GENOMIC DNA]</scope>
    <source>
        <strain evidence="1 2">SAORIC-696</strain>
    </source>
</reference>